<evidence type="ECO:0000313" key="2">
    <source>
        <dbReference type="EMBL" id="EHL03263.1"/>
    </source>
</evidence>
<reference evidence="2 3" key="1">
    <citation type="journal article" date="2012" name="Eukaryot. Cell">
        <title>Genome sequence of the fungus Glarea lozoyensis: the first genome sequence of a species from the Helotiaceae family.</title>
        <authorList>
            <person name="Youssar L."/>
            <person name="Gruening B.A."/>
            <person name="Erxleben A."/>
            <person name="Guenther S."/>
            <person name="Huettel W."/>
        </authorList>
    </citation>
    <scope>NUCLEOTIDE SEQUENCE [LARGE SCALE GENOMIC DNA]</scope>
    <source>
        <strain evidence="3">ATCC 74030 / MF5533</strain>
    </source>
</reference>
<sequence>MSRLDSVAIGPSVETMPTVPTATEAGPVLRAYVPVAIEYLSDQEDETWDFIELACFLGLETSTADLWAVGRPSFLISQCRLNADSANVVHMTVRPQDIVDEEDASKGKGMGRDRGDGESNAGCRCVVQ</sequence>
<dbReference type="OrthoDB" id="1043111at2759"/>
<evidence type="ECO:0000256" key="1">
    <source>
        <dbReference type="SAM" id="MobiDB-lite"/>
    </source>
</evidence>
<comment type="caution">
    <text evidence="2">The sequence shown here is derived from an EMBL/GenBank/DDBJ whole genome shotgun (WGS) entry which is preliminary data.</text>
</comment>
<feature type="region of interest" description="Disordered" evidence="1">
    <location>
        <begin position="99"/>
        <end position="122"/>
    </location>
</feature>
<evidence type="ECO:0000313" key="3">
    <source>
        <dbReference type="Proteomes" id="UP000005446"/>
    </source>
</evidence>
<dbReference type="InParanoid" id="H0EDM3"/>
<keyword evidence="3" id="KW-1185">Reference proteome</keyword>
<dbReference type="HOGENOM" id="CLU_1959801_0_0_1"/>
<name>H0EDM3_GLAL7</name>
<dbReference type="EMBL" id="AGUE01000010">
    <property type="protein sequence ID" value="EHL03263.1"/>
    <property type="molecule type" value="Genomic_DNA"/>
</dbReference>
<organism evidence="2 3">
    <name type="scientific">Glarea lozoyensis (strain ATCC 74030 / MF5533)</name>
    <dbReference type="NCBI Taxonomy" id="1104152"/>
    <lineage>
        <taxon>Eukaryota</taxon>
        <taxon>Fungi</taxon>
        <taxon>Dikarya</taxon>
        <taxon>Ascomycota</taxon>
        <taxon>Pezizomycotina</taxon>
        <taxon>Leotiomycetes</taxon>
        <taxon>Helotiales</taxon>
        <taxon>Helotiaceae</taxon>
        <taxon>Glarea</taxon>
    </lineage>
</organism>
<gene>
    <name evidence="2" type="ORF">M7I_0478</name>
</gene>
<proteinExistence type="predicted"/>
<dbReference type="Proteomes" id="UP000005446">
    <property type="component" value="Unassembled WGS sequence"/>
</dbReference>
<feature type="compositionally biased region" description="Basic and acidic residues" evidence="1">
    <location>
        <begin position="104"/>
        <end position="117"/>
    </location>
</feature>
<accession>H0EDM3</accession>
<dbReference type="AlphaFoldDB" id="H0EDM3"/>
<protein>
    <submittedName>
        <fullName evidence="2">Uncharacterized protein</fullName>
    </submittedName>
</protein>